<dbReference type="GO" id="GO:0006952">
    <property type="term" value="P:defense response"/>
    <property type="evidence" value="ECO:0007669"/>
    <property type="project" value="UniProtKB-KW"/>
</dbReference>
<feature type="compositionally biased region" description="Basic residues" evidence="3">
    <location>
        <begin position="59"/>
        <end position="69"/>
    </location>
</feature>
<sequence length="494" mass="56589">MQMSVDKDMSDDMKDLISKVQSWEKNMSAIFTDVETNVNHAEKKLGDLEQLVQEYGKKIKKAKSSRHQRQPPDISEDSKESTCDSHLMKNLQLIYHNMILLSIAIFPKDSIIKKRGLIYWWIGESLQVGEEVYEKLIKQGLIEPDDNNPSPLMSRCKIHRCTHHMLTCLAQEAGFFYFNSKDETSPEVLLKCPFSSSHLLLLDGANSPPGREAAEVEDRSTVFNVNKKILNLPPQWLLKMKKLTVLQLGRWMHSPNHHIEVDDQRFLNDIGLHHRHLKFLSLRGISRITSLPDSIVQLVSLEILDLRACHNLEELPEKIASLKNLMHLDVSECYLIERMPKETEKLNNPCKISDLGNLTKLRQLSIYIGRGAAITDIDFASLKDVTSLCSLTISWGVTSSALHKLKLIGMPEKRMPDLKNVKKLYIIGGKVASLDPLQRIDSVEILRLKHLKELRIGNTEEVLKKLPRLFYYESRNCANGNKLWYKGREINKGL</sequence>
<proteinExistence type="predicted"/>
<keyword evidence="2" id="KW-0611">Plant defense</keyword>
<dbReference type="PANTHER" id="PTHR23155:SF1076">
    <property type="entry name" value="LEUCINE-RICH REPEAT (LRR) FAMILY PROTEIN-RELATED"/>
    <property type="match status" value="1"/>
</dbReference>
<keyword evidence="6" id="KW-1185">Reference proteome</keyword>
<evidence type="ECO:0000256" key="3">
    <source>
        <dbReference type="SAM" id="MobiDB-lite"/>
    </source>
</evidence>
<evidence type="ECO:0000256" key="2">
    <source>
        <dbReference type="ARBA" id="ARBA00022821"/>
    </source>
</evidence>
<comment type="caution">
    <text evidence="5">The sequence shown here is derived from an EMBL/GenBank/DDBJ whole genome shotgun (WGS) entry which is preliminary data.</text>
</comment>
<dbReference type="AlphaFoldDB" id="A0ABD3J1M2"/>
<organism evidence="5 6">
    <name type="scientific">Eucalyptus globulus</name>
    <name type="common">Tasmanian blue gum</name>
    <dbReference type="NCBI Taxonomy" id="34317"/>
    <lineage>
        <taxon>Eukaryota</taxon>
        <taxon>Viridiplantae</taxon>
        <taxon>Streptophyta</taxon>
        <taxon>Embryophyta</taxon>
        <taxon>Tracheophyta</taxon>
        <taxon>Spermatophyta</taxon>
        <taxon>Magnoliopsida</taxon>
        <taxon>eudicotyledons</taxon>
        <taxon>Gunneridae</taxon>
        <taxon>Pentapetalae</taxon>
        <taxon>rosids</taxon>
        <taxon>malvids</taxon>
        <taxon>Myrtales</taxon>
        <taxon>Myrtaceae</taxon>
        <taxon>Myrtoideae</taxon>
        <taxon>Eucalypteae</taxon>
        <taxon>Eucalyptus</taxon>
    </lineage>
</organism>
<dbReference type="Proteomes" id="UP001634007">
    <property type="component" value="Unassembled WGS sequence"/>
</dbReference>
<feature type="region of interest" description="Disordered" evidence="3">
    <location>
        <begin position="59"/>
        <end position="81"/>
    </location>
</feature>
<dbReference type="InterPro" id="IPR032675">
    <property type="entry name" value="LRR_dom_sf"/>
</dbReference>
<name>A0ABD3J1M2_EUCGL</name>
<dbReference type="SUPFAM" id="SSF52047">
    <property type="entry name" value="RNI-like"/>
    <property type="match status" value="1"/>
</dbReference>
<feature type="domain" description="Disease resistance R13L4/SHOC-2-like LRR" evidence="4">
    <location>
        <begin position="237"/>
        <end position="430"/>
    </location>
</feature>
<dbReference type="Gene3D" id="3.80.10.10">
    <property type="entry name" value="Ribonuclease Inhibitor"/>
    <property type="match status" value="1"/>
</dbReference>
<gene>
    <name evidence="5" type="ORF">ACJRO7_004111</name>
</gene>
<evidence type="ECO:0000313" key="5">
    <source>
        <dbReference type="EMBL" id="KAL3719108.1"/>
    </source>
</evidence>
<dbReference type="Gene3D" id="1.10.10.10">
    <property type="entry name" value="Winged helix-like DNA-binding domain superfamily/Winged helix DNA-binding domain"/>
    <property type="match status" value="1"/>
</dbReference>
<protein>
    <recommendedName>
        <fullName evidence="4">Disease resistance R13L4/SHOC-2-like LRR domain-containing protein</fullName>
    </recommendedName>
</protein>
<accession>A0ABD3J1M2</accession>
<evidence type="ECO:0000259" key="4">
    <source>
        <dbReference type="Pfam" id="PF23598"/>
    </source>
</evidence>
<dbReference type="InterPro" id="IPR055414">
    <property type="entry name" value="LRR_R13L4/SHOC2-like"/>
</dbReference>
<dbReference type="InterPro" id="IPR036388">
    <property type="entry name" value="WH-like_DNA-bd_sf"/>
</dbReference>
<keyword evidence="1" id="KW-0677">Repeat</keyword>
<evidence type="ECO:0000256" key="1">
    <source>
        <dbReference type="ARBA" id="ARBA00022737"/>
    </source>
</evidence>
<dbReference type="PANTHER" id="PTHR23155">
    <property type="entry name" value="DISEASE RESISTANCE PROTEIN RP"/>
    <property type="match status" value="1"/>
</dbReference>
<dbReference type="Pfam" id="PF23598">
    <property type="entry name" value="LRR_14"/>
    <property type="match status" value="1"/>
</dbReference>
<evidence type="ECO:0000313" key="6">
    <source>
        <dbReference type="Proteomes" id="UP001634007"/>
    </source>
</evidence>
<dbReference type="EMBL" id="JBJKBG010000010">
    <property type="protein sequence ID" value="KAL3719108.1"/>
    <property type="molecule type" value="Genomic_DNA"/>
</dbReference>
<reference evidence="5 6" key="1">
    <citation type="submission" date="2024-11" db="EMBL/GenBank/DDBJ databases">
        <title>Chromosome-level genome assembly of Eucalyptus globulus Labill. provides insights into its genome evolution.</title>
        <authorList>
            <person name="Li X."/>
        </authorList>
    </citation>
    <scope>NUCLEOTIDE SEQUENCE [LARGE SCALE GENOMIC DNA]</scope>
    <source>
        <strain evidence="5">CL2024</strain>
        <tissue evidence="5">Fresh tender leaves</tissue>
    </source>
</reference>
<dbReference type="InterPro" id="IPR044974">
    <property type="entry name" value="Disease_R_plants"/>
</dbReference>